<evidence type="ECO:0008006" key="4">
    <source>
        <dbReference type="Google" id="ProtNLM"/>
    </source>
</evidence>
<evidence type="ECO:0000313" key="2">
    <source>
        <dbReference type="EnsemblProtists" id="EOD21635"/>
    </source>
</evidence>
<dbReference type="AlphaFoldDB" id="A0A0D3JDQ0"/>
<dbReference type="Proteomes" id="UP000013827">
    <property type="component" value="Unassembled WGS sequence"/>
</dbReference>
<accession>A0A0D3JDQ0</accession>
<dbReference type="InterPro" id="IPR013083">
    <property type="entry name" value="Znf_RING/FYVE/PHD"/>
</dbReference>
<evidence type="ECO:0000256" key="1">
    <source>
        <dbReference type="SAM" id="MobiDB-lite"/>
    </source>
</evidence>
<dbReference type="EnsemblProtists" id="EOD21635">
    <property type="protein sequence ID" value="EOD21635"/>
    <property type="gene ID" value="EMIHUDRAFT_207595"/>
</dbReference>
<dbReference type="GeneID" id="17267306"/>
<feature type="region of interest" description="Disordered" evidence="1">
    <location>
        <begin position="65"/>
        <end position="89"/>
    </location>
</feature>
<reference evidence="3" key="1">
    <citation type="journal article" date="2013" name="Nature">
        <title>Pan genome of the phytoplankton Emiliania underpins its global distribution.</title>
        <authorList>
            <person name="Read B.A."/>
            <person name="Kegel J."/>
            <person name="Klute M.J."/>
            <person name="Kuo A."/>
            <person name="Lefebvre S.C."/>
            <person name="Maumus F."/>
            <person name="Mayer C."/>
            <person name="Miller J."/>
            <person name="Monier A."/>
            <person name="Salamov A."/>
            <person name="Young J."/>
            <person name="Aguilar M."/>
            <person name="Claverie J.M."/>
            <person name="Frickenhaus S."/>
            <person name="Gonzalez K."/>
            <person name="Herman E.K."/>
            <person name="Lin Y.C."/>
            <person name="Napier J."/>
            <person name="Ogata H."/>
            <person name="Sarno A.F."/>
            <person name="Shmutz J."/>
            <person name="Schroeder D."/>
            <person name="de Vargas C."/>
            <person name="Verret F."/>
            <person name="von Dassow P."/>
            <person name="Valentin K."/>
            <person name="Van de Peer Y."/>
            <person name="Wheeler G."/>
            <person name="Dacks J.B."/>
            <person name="Delwiche C.F."/>
            <person name="Dyhrman S.T."/>
            <person name="Glockner G."/>
            <person name="John U."/>
            <person name="Richards T."/>
            <person name="Worden A.Z."/>
            <person name="Zhang X."/>
            <person name="Grigoriev I.V."/>
            <person name="Allen A.E."/>
            <person name="Bidle K."/>
            <person name="Borodovsky M."/>
            <person name="Bowler C."/>
            <person name="Brownlee C."/>
            <person name="Cock J.M."/>
            <person name="Elias M."/>
            <person name="Gladyshev V.N."/>
            <person name="Groth M."/>
            <person name="Guda C."/>
            <person name="Hadaegh A."/>
            <person name="Iglesias-Rodriguez M.D."/>
            <person name="Jenkins J."/>
            <person name="Jones B.M."/>
            <person name="Lawson T."/>
            <person name="Leese F."/>
            <person name="Lindquist E."/>
            <person name="Lobanov A."/>
            <person name="Lomsadze A."/>
            <person name="Malik S.B."/>
            <person name="Marsh M.E."/>
            <person name="Mackinder L."/>
            <person name="Mock T."/>
            <person name="Mueller-Roeber B."/>
            <person name="Pagarete A."/>
            <person name="Parker M."/>
            <person name="Probert I."/>
            <person name="Quesneville H."/>
            <person name="Raines C."/>
            <person name="Rensing S.A."/>
            <person name="Riano-Pachon D.M."/>
            <person name="Richier S."/>
            <person name="Rokitta S."/>
            <person name="Shiraiwa Y."/>
            <person name="Soanes D.M."/>
            <person name="van der Giezen M."/>
            <person name="Wahlund T.M."/>
            <person name="Williams B."/>
            <person name="Wilson W."/>
            <person name="Wolfe G."/>
            <person name="Wurch L.L."/>
        </authorList>
    </citation>
    <scope>NUCLEOTIDE SEQUENCE</scope>
</reference>
<proteinExistence type="predicted"/>
<dbReference type="Gene3D" id="3.30.40.10">
    <property type="entry name" value="Zinc/RING finger domain, C3HC4 (zinc finger)"/>
    <property type="match status" value="1"/>
</dbReference>
<dbReference type="RefSeq" id="XP_005774064.1">
    <property type="nucleotide sequence ID" value="XM_005774007.1"/>
</dbReference>
<dbReference type="HOGENOM" id="CLU_1672540_0_0_1"/>
<reference evidence="2" key="2">
    <citation type="submission" date="2024-10" db="UniProtKB">
        <authorList>
            <consortium name="EnsemblProtists"/>
        </authorList>
    </citation>
    <scope>IDENTIFICATION</scope>
</reference>
<sequence>MPSVVGHLDNPERYTARRAATRSSAARSSSRCSIAVYTKPASGGHYFLLRGKEKPLRGTHRWTMTDGTAMRGTTPIGATAPGVLPSDDGDGLDDADLAAAIANSLADLSPPEEPPEPKSMLNRPCKHLIYCQTCAPKMLRLPCGVCRRNVARCERVFL</sequence>
<dbReference type="KEGG" id="ehx:EMIHUDRAFT_207595"/>
<organism evidence="2 3">
    <name type="scientific">Emiliania huxleyi (strain CCMP1516)</name>
    <dbReference type="NCBI Taxonomy" id="280463"/>
    <lineage>
        <taxon>Eukaryota</taxon>
        <taxon>Haptista</taxon>
        <taxon>Haptophyta</taxon>
        <taxon>Prymnesiophyceae</taxon>
        <taxon>Isochrysidales</taxon>
        <taxon>Noelaerhabdaceae</taxon>
        <taxon>Emiliania</taxon>
    </lineage>
</organism>
<keyword evidence="3" id="KW-1185">Reference proteome</keyword>
<name>A0A0D3JDQ0_EMIH1</name>
<dbReference type="PaxDb" id="2903-EOD21635"/>
<protein>
    <recommendedName>
        <fullName evidence="4">RING-type domain-containing protein</fullName>
    </recommendedName>
</protein>
<evidence type="ECO:0000313" key="3">
    <source>
        <dbReference type="Proteomes" id="UP000013827"/>
    </source>
</evidence>